<dbReference type="AlphaFoldDB" id="A0A518BDE5"/>
<dbReference type="Proteomes" id="UP000316921">
    <property type="component" value="Chromosome"/>
</dbReference>
<evidence type="ECO:0000256" key="1">
    <source>
        <dbReference type="SAM" id="SignalP"/>
    </source>
</evidence>
<name>A0A518BDE5_9BACT</name>
<keyword evidence="3" id="KW-1185">Reference proteome</keyword>
<dbReference type="PROSITE" id="PS51257">
    <property type="entry name" value="PROKAR_LIPOPROTEIN"/>
    <property type="match status" value="1"/>
</dbReference>
<protein>
    <submittedName>
        <fullName evidence="2">Uncharacterized protein</fullName>
    </submittedName>
</protein>
<sequence precursor="true">MMTSARVCSLFLCLAAASCSTLPAGSKYTLSKVGRDMRLYEPRLVLETEDQTDNLDKVDPTGNWGITLNGGFIPYLESVNRPEVVLFVRCLIRPNDDAEPSVLWESVHLDSEADGQNMVLNKRSYLPREDIPILPPIVYSGEDVIVQIRLIEIDSEDNARVNELISAASTAAATFQPVSAGAVTVVGTVLKALTSMNSDDIEFAYDFAVSTSSKPFTSTTIVDEADMPRDIDLVLQPRVGTYVVLKSEHRDRFDIPSTYVGTAIHGIRYGIAEVLRLGTLDIFNWMLRDGWCAVSDRKGTKRRDRPDLYRWLMGYPFDIDNDSTAEHTFDPQERYLTNANWQDTWFELVGSRIEYAWNPSKNSDGPHLTSPFRDQAFLVFSIVEADQGVDVAMLRQRAAEQDLIEGLALNTGQLSADAVRSAAGSVTDSLVAYSSEREARKGFLEATGGEQTPAEIARARDAALSELDQRLEDEELSDTERQALERAKQFVIARAEKLGAVVDGEFVLRWSRSQSGATELEIGADDLDGTISLAYRKLGDQYWSSLALGLITKTVLGHSARPDFTAINQLGTTGFEMLISEKKDGGRSRVERFWVGAEPALKSVSSVGTGATVIGADLAAGDRVDVDFDGAPTALGKLLLTDENGTVFELVVDFANRRATNEYTVDIQGVRQAQLELVKDPFYAGFDLDKLRL</sequence>
<dbReference type="EMBL" id="CP036287">
    <property type="protein sequence ID" value="QDU65018.1"/>
    <property type="molecule type" value="Genomic_DNA"/>
</dbReference>
<accession>A0A518BDE5</accession>
<evidence type="ECO:0000313" key="3">
    <source>
        <dbReference type="Proteomes" id="UP000316921"/>
    </source>
</evidence>
<feature type="signal peptide" evidence="1">
    <location>
        <begin position="1"/>
        <end position="24"/>
    </location>
</feature>
<evidence type="ECO:0000313" key="2">
    <source>
        <dbReference type="EMBL" id="QDU65018.1"/>
    </source>
</evidence>
<keyword evidence="1" id="KW-0732">Signal</keyword>
<feature type="chain" id="PRO_5022138894" evidence="1">
    <location>
        <begin position="25"/>
        <end position="693"/>
    </location>
</feature>
<reference evidence="2 3" key="1">
    <citation type="submission" date="2019-02" db="EMBL/GenBank/DDBJ databases">
        <title>Deep-cultivation of Planctomycetes and their phenomic and genomic characterization uncovers novel biology.</title>
        <authorList>
            <person name="Wiegand S."/>
            <person name="Jogler M."/>
            <person name="Boedeker C."/>
            <person name="Pinto D."/>
            <person name="Vollmers J."/>
            <person name="Rivas-Marin E."/>
            <person name="Kohn T."/>
            <person name="Peeters S.H."/>
            <person name="Heuer A."/>
            <person name="Rast P."/>
            <person name="Oberbeckmann S."/>
            <person name="Bunk B."/>
            <person name="Jeske O."/>
            <person name="Meyerdierks A."/>
            <person name="Storesund J.E."/>
            <person name="Kallscheuer N."/>
            <person name="Luecker S."/>
            <person name="Lage O.M."/>
            <person name="Pohl T."/>
            <person name="Merkel B.J."/>
            <person name="Hornburger P."/>
            <person name="Mueller R.-W."/>
            <person name="Bruemmer F."/>
            <person name="Labrenz M."/>
            <person name="Spormann A.M."/>
            <person name="Op den Camp H."/>
            <person name="Overmann J."/>
            <person name="Amann R."/>
            <person name="Jetten M.S.M."/>
            <person name="Mascher T."/>
            <person name="Medema M.H."/>
            <person name="Devos D.P."/>
            <person name="Kaster A.-K."/>
            <person name="Ovreas L."/>
            <person name="Rohde M."/>
            <person name="Galperin M.Y."/>
            <person name="Jogler C."/>
        </authorList>
    </citation>
    <scope>NUCLEOTIDE SEQUENCE [LARGE SCALE GENOMIC DNA]</scope>
    <source>
        <strain evidence="2 3">Pla133</strain>
    </source>
</reference>
<organism evidence="2 3">
    <name type="scientific">Engelhardtia mirabilis</name>
    <dbReference type="NCBI Taxonomy" id="2528011"/>
    <lineage>
        <taxon>Bacteria</taxon>
        <taxon>Pseudomonadati</taxon>
        <taxon>Planctomycetota</taxon>
        <taxon>Planctomycetia</taxon>
        <taxon>Planctomycetia incertae sedis</taxon>
        <taxon>Engelhardtia</taxon>
    </lineage>
</organism>
<dbReference type="RefSeq" id="WP_145061247.1">
    <property type="nucleotide sequence ID" value="NZ_CP036287.1"/>
</dbReference>
<gene>
    <name evidence="2" type="ORF">Pla133_00810</name>
</gene>
<proteinExistence type="predicted"/>
<dbReference type="KEGG" id="pbap:Pla133_00810"/>